<evidence type="ECO:0000256" key="1">
    <source>
        <dbReference type="SAM" id="MobiDB-lite"/>
    </source>
</evidence>
<feature type="region of interest" description="Disordered" evidence="1">
    <location>
        <begin position="36"/>
        <end position="55"/>
    </location>
</feature>
<dbReference type="EMBL" id="CP095045">
    <property type="protein sequence ID" value="UOQ57583.1"/>
    <property type="molecule type" value="Genomic_DNA"/>
</dbReference>
<feature type="chain" id="PRO_5046486192" description="Lipoprotein" evidence="2">
    <location>
        <begin position="37"/>
        <end position="288"/>
    </location>
</feature>
<evidence type="ECO:0000313" key="4">
    <source>
        <dbReference type="Proteomes" id="UP000831786"/>
    </source>
</evidence>
<accession>A0ABY4FMS1</accession>
<evidence type="ECO:0000313" key="3">
    <source>
        <dbReference type="EMBL" id="UOQ57583.1"/>
    </source>
</evidence>
<keyword evidence="4" id="KW-1185">Reference proteome</keyword>
<evidence type="ECO:0008006" key="5">
    <source>
        <dbReference type="Google" id="ProtNLM"/>
    </source>
</evidence>
<organism evidence="3 4">
    <name type="scientific">Leucobacter allii</name>
    <dbReference type="NCBI Taxonomy" id="2932247"/>
    <lineage>
        <taxon>Bacteria</taxon>
        <taxon>Bacillati</taxon>
        <taxon>Actinomycetota</taxon>
        <taxon>Actinomycetes</taxon>
        <taxon>Micrococcales</taxon>
        <taxon>Microbacteriaceae</taxon>
        <taxon>Leucobacter</taxon>
    </lineage>
</organism>
<feature type="compositionally biased region" description="Low complexity" evidence="1">
    <location>
        <begin position="36"/>
        <end position="51"/>
    </location>
</feature>
<name>A0ABY4FMS1_9MICO</name>
<proteinExistence type="predicted"/>
<reference evidence="3 4" key="1">
    <citation type="submission" date="2022-04" db="EMBL/GenBank/DDBJ databases">
        <title>Leucobacter sp. isolated from rhizosphere of garlic.</title>
        <authorList>
            <person name="Won M."/>
            <person name="Lee C.-M."/>
            <person name="Woen H.-Y."/>
            <person name="Kwon S.-W."/>
        </authorList>
    </citation>
    <scope>NUCLEOTIDE SEQUENCE [LARGE SCALE GENOMIC DNA]</scope>
    <source>
        <strain evidence="3 4">H21R-40</strain>
    </source>
</reference>
<protein>
    <recommendedName>
        <fullName evidence="5">Lipoprotein</fullName>
    </recommendedName>
</protein>
<sequence length="288" mass="29356">MSRPGPRVRSRVRSRPGAVALVLAAALLASPGCASAPAGDSGSAPGATAGPEQPQVLSDAQAEELAAMRFKNFADGVVAVEGQVLGGGNGDLALAGWLDFAQRTGYARVVSNGAAPILVVWDEHELAYLDEHPAEAASPGALAPPPETPPTGAWQRDALVAETSELTRMLAALLLLSADRPENPLLLRQNGARYLGREDVAGVPADRFSGVSAQGLSAEGAAEGAAAEETAAAEADLASQYWLDADGRLVRFGLRVAGDELSTVDLLREAGAPDELPGVETVGAPDAG</sequence>
<keyword evidence="2" id="KW-0732">Signal</keyword>
<dbReference type="Proteomes" id="UP000831786">
    <property type="component" value="Chromosome"/>
</dbReference>
<feature type="signal peptide" evidence="2">
    <location>
        <begin position="1"/>
        <end position="36"/>
    </location>
</feature>
<gene>
    <name evidence="3" type="ORF">MUN78_01690</name>
</gene>
<dbReference type="RefSeq" id="WP_244728359.1">
    <property type="nucleotide sequence ID" value="NZ_CP095045.1"/>
</dbReference>
<evidence type="ECO:0000256" key="2">
    <source>
        <dbReference type="SAM" id="SignalP"/>
    </source>
</evidence>